<evidence type="ECO:0000313" key="2">
    <source>
        <dbReference type="EMBL" id="CUG07202.1"/>
    </source>
</evidence>
<feature type="non-terminal residue" evidence="2">
    <location>
        <position position="225"/>
    </location>
</feature>
<dbReference type="EMBL" id="CYKH01000629">
    <property type="protein sequence ID" value="CUG07202.1"/>
    <property type="molecule type" value="Genomic_DNA"/>
</dbReference>
<name>A0A0S4ITR8_BODSA</name>
<gene>
    <name evidence="2" type="ORF">BSAL_73640</name>
</gene>
<sequence>MLESPNIVALGNRAVRNSTPAVSLMERSAILSNSMLLSGSTMSELPPQLNAAPPPMETVVEPLFSLIPLVFFERTYPPFPDAASEERRFSALASSMLSYEAPHPTMSVHCMMVHIPSARHAAAPLSTLTMDPTTLINASESSGAILRPKLLSRTVSPTAPPSGSITRATSPALSDTGEDIVPMQPSVTSITEEHLLAIHPFLFYFGGKIVRATKLGAVLHFPRLI</sequence>
<evidence type="ECO:0000313" key="3">
    <source>
        <dbReference type="Proteomes" id="UP000051952"/>
    </source>
</evidence>
<accession>A0A0S4ITR8</accession>
<feature type="region of interest" description="Disordered" evidence="1">
    <location>
        <begin position="155"/>
        <end position="178"/>
    </location>
</feature>
<protein>
    <submittedName>
        <fullName evidence="2">Uncharacterized protein</fullName>
    </submittedName>
</protein>
<dbReference type="Proteomes" id="UP000051952">
    <property type="component" value="Unassembled WGS sequence"/>
</dbReference>
<reference evidence="3" key="1">
    <citation type="submission" date="2015-09" db="EMBL/GenBank/DDBJ databases">
        <authorList>
            <consortium name="Pathogen Informatics"/>
        </authorList>
    </citation>
    <scope>NUCLEOTIDE SEQUENCE [LARGE SCALE GENOMIC DNA]</scope>
    <source>
        <strain evidence="3">Lake Konstanz</strain>
    </source>
</reference>
<keyword evidence="3" id="KW-1185">Reference proteome</keyword>
<feature type="compositionally biased region" description="Polar residues" evidence="1">
    <location>
        <begin position="155"/>
        <end position="173"/>
    </location>
</feature>
<proteinExistence type="predicted"/>
<dbReference type="VEuPathDB" id="TriTrypDB:BSAL_73640"/>
<evidence type="ECO:0000256" key="1">
    <source>
        <dbReference type="SAM" id="MobiDB-lite"/>
    </source>
</evidence>
<dbReference type="AlphaFoldDB" id="A0A0S4ITR8"/>
<organism evidence="2 3">
    <name type="scientific">Bodo saltans</name>
    <name type="common">Flagellated protozoan</name>
    <dbReference type="NCBI Taxonomy" id="75058"/>
    <lineage>
        <taxon>Eukaryota</taxon>
        <taxon>Discoba</taxon>
        <taxon>Euglenozoa</taxon>
        <taxon>Kinetoplastea</taxon>
        <taxon>Metakinetoplastina</taxon>
        <taxon>Eubodonida</taxon>
        <taxon>Bodonidae</taxon>
        <taxon>Bodo</taxon>
    </lineage>
</organism>